<evidence type="ECO:0000313" key="3">
    <source>
        <dbReference type="Proteomes" id="UP001165586"/>
    </source>
</evidence>
<gene>
    <name evidence="2" type="ORF">N1032_23630</name>
</gene>
<protein>
    <submittedName>
        <fullName evidence="2">Uncharacterized protein</fullName>
    </submittedName>
</protein>
<proteinExistence type="predicted"/>
<sequence length="217" mass="24595">MARNVSVIDINRFNVLRELLKNPLIDAASVKAYNTEIRRMATRLQKNYDRLERSALAELQEVKRVLKRGRISFKGKKQGSPEREAELDKMRQQIISGFGSITQTLATININTNATNLNDQVAKIVKVRTLERRLGDSIVNRIKEETYGYTNVKADEYIRGIMENLLNGMYSLDGDVEDIEDRIVAELDLAPFGYKDLTPEQKKATGGGNKFKAIKGM</sequence>
<evidence type="ECO:0000256" key="1">
    <source>
        <dbReference type="SAM" id="Coils"/>
    </source>
</evidence>
<accession>A0ABT2H9U1</accession>
<dbReference type="RefSeq" id="WP_259542815.1">
    <property type="nucleotide sequence ID" value="NZ_JANLCJ010000139.1"/>
</dbReference>
<keyword evidence="1" id="KW-0175">Coiled coil</keyword>
<keyword evidence="3" id="KW-1185">Reference proteome</keyword>
<name>A0ABT2H9U1_9MICO</name>
<comment type="caution">
    <text evidence="2">The sequence shown here is derived from an EMBL/GenBank/DDBJ whole genome shotgun (WGS) entry which is preliminary data.</text>
</comment>
<feature type="coiled-coil region" evidence="1">
    <location>
        <begin position="34"/>
        <end position="61"/>
    </location>
</feature>
<reference evidence="2" key="1">
    <citation type="submission" date="2022-08" db="EMBL/GenBank/DDBJ databases">
        <authorList>
            <person name="Deng Y."/>
            <person name="Han X.-F."/>
            <person name="Zhang Y.-Q."/>
        </authorList>
    </citation>
    <scope>NUCLEOTIDE SEQUENCE</scope>
    <source>
        <strain evidence="2">CPCC 203386</strain>
    </source>
</reference>
<evidence type="ECO:0000313" key="2">
    <source>
        <dbReference type="EMBL" id="MCS5736726.1"/>
    </source>
</evidence>
<dbReference type="EMBL" id="JANLCJ010000139">
    <property type="protein sequence ID" value="MCS5736726.1"/>
    <property type="molecule type" value="Genomic_DNA"/>
</dbReference>
<organism evidence="2 3">
    <name type="scientific">Herbiconiux daphne</name>
    <dbReference type="NCBI Taxonomy" id="2970914"/>
    <lineage>
        <taxon>Bacteria</taxon>
        <taxon>Bacillati</taxon>
        <taxon>Actinomycetota</taxon>
        <taxon>Actinomycetes</taxon>
        <taxon>Micrococcales</taxon>
        <taxon>Microbacteriaceae</taxon>
        <taxon>Herbiconiux</taxon>
    </lineage>
</organism>
<dbReference type="Proteomes" id="UP001165586">
    <property type="component" value="Unassembled WGS sequence"/>
</dbReference>